<name>A0A653EFT2_MYCKA</name>
<evidence type="ECO:0000313" key="2">
    <source>
        <dbReference type="EMBL" id="VTO96207.1"/>
    </source>
</evidence>
<evidence type="ECO:0000256" key="1">
    <source>
        <dbReference type="SAM" id="MobiDB-lite"/>
    </source>
</evidence>
<reference evidence="2" key="1">
    <citation type="submission" date="2019-05" db="EMBL/GenBank/DDBJ databases">
        <authorList>
            <person name="Naeem R."/>
            <person name="Antony C."/>
            <person name="Guan Q."/>
        </authorList>
    </citation>
    <scope>NUCLEOTIDE SEQUENCE</scope>
    <source>
        <strain evidence="2">3</strain>
    </source>
</reference>
<feature type="region of interest" description="Disordered" evidence="1">
    <location>
        <begin position="81"/>
        <end position="104"/>
    </location>
</feature>
<feature type="compositionally biased region" description="Low complexity" evidence="1">
    <location>
        <begin position="1"/>
        <end position="17"/>
    </location>
</feature>
<accession>A0A653EFT2</accession>
<feature type="compositionally biased region" description="Basic and acidic residues" evidence="1">
    <location>
        <begin position="19"/>
        <end position="29"/>
    </location>
</feature>
<feature type="compositionally biased region" description="Polar residues" evidence="1">
    <location>
        <begin position="88"/>
        <end position="99"/>
    </location>
</feature>
<dbReference type="AlphaFoldDB" id="A0A653EFT2"/>
<feature type="region of interest" description="Disordered" evidence="1">
    <location>
        <begin position="1"/>
        <end position="31"/>
    </location>
</feature>
<proteinExistence type="predicted"/>
<gene>
    <name evidence="2" type="ORF">BIN_B_00274</name>
</gene>
<protein>
    <submittedName>
        <fullName evidence="2">Uncharacterized protein</fullName>
    </submittedName>
</protein>
<sequence>MTSPAVAPARAARWASVHPDGDATRRQREAAGCPSRSAVALAAAATALLRAVVGGPIGPMSAAAVASDLRPERWDAIHPPGWGLRTAHPTNQSKQQPPTKGTDCSVRNLDGRTHCALPGPQIAPRVGAAIPRTTPDRARGSVRACPDCGQQPTGSCCHHRYVRQGLWPGRFRKAPSRCWCEALTSLSLNSTMGYCLSRS</sequence>
<dbReference type="EMBL" id="LR589238">
    <property type="protein sequence ID" value="VTO96207.1"/>
    <property type="molecule type" value="Genomic_DNA"/>
</dbReference>
<organism evidence="2">
    <name type="scientific">Mycobacterium kansasii</name>
    <dbReference type="NCBI Taxonomy" id="1768"/>
    <lineage>
        <taxon>Bacteria</taxon>
        <taxon>Bacillati</taxon>
        <taxon>Actinomycetota</taxon>
        <taxon>Actinomycetes</taxon>
        <taxon>Mycobacteriales</taxon>
        <taxon>Mycobacteriaceae</taxon>
        <taxon>Mycobacterium</taxon>
    </lineage>
</organism>